<sequence>MDVATTPLSNPSDAKVCVDLDIQAHQPIEFGLGLLMMQPKVLVPSTEGISGTKEILVDEPVVKRALVVEPVLRQPVIVEPDIKPIVHEKTPAEDKSLVKESLATSSRQEEKKLNSNSNCQNQGDLLQKECYPQVLAIQVSNLVEVGPIPNLRDFALVQNSNLTKLHDEGLFVQGAPLKEKIFYFSDMDNVVFSAKGTQIDEWRAFNNHIGKKLTKLLTLNPHLSLIGLRGNLGDARL</sequence>
<evidence type="ECO:0000256" key="1">
    <source>
        <dbReference type="SAM" id="MobiDB-lite"/>
    </source>
</evidence>
<evidence type="ECO:0000313" key="2">
    <source>
        <dbReference type="EMBL" id="KAL3502584.1"/>
    </source>
</evidence>
<dbReference type="AlphaFoldDB" id="A0ABD2Y8L8"/>
<gene>
    <name evidence="2" type="ORF">ACH5RR_037033</name>
</gene>
<organism evidence="2 3">
    <name type="scientific">Cinchona calisaya</name>
    <dbReference type="NCBI Taxonomy" id="153742"/>
    <lineage>
        <taxon>Eukaryota</taxon>
        <taxon>Viridiplantae</taxon>
        <taxon>Streptophyta</taxon>
        <taxon>Embryophyta</taxon>
        <taxon>Tracheophyta</taxon>
        <taxon>Spermatophyta</taxon>
        <taxon>Magnoliopsida</taxon>
        <taxon>eudicotyledons</taxon>
        <taxon>Gunneridae</taxon>
        <taxon>Pentapetalae</taxon>
        <taxon>asterids</taxon>
        <taxon>lamiids</taxon>
        <taxon>Gentianales</taxon>
        <taxon>Rubiaceae</taxon>
        <taxon>Cinchonoideae</taxon>
        <taxon>Cinchoneae</taxon>
        <taxon>Cinchona</taxon>
    </lineage>
</organism>
<protein>
    <submittedName>
        <fullName evidence="2">Uncharacterized protein</fullName>
    </submittedName>
</protein>
<comment type="caution">
    <text evidence="2">The sequence shown here is derived from an EMBL/GenBank/DDBJ whole genome shotgun (WGS) entry which is preliminary data.</text>
</comment>
<keyword evidence="3" id="KW-1185">Reference proteome</keyword>
<dbReference type="EMBL" id="JBJUIK010000015">
    <property type="protein sequence ID" value="KAL3502584.1"/>
    <property type="molecule type" value="Genomic_DNA"/>
</dbReference>
<reference evidence="2 3" key="1">
    <citation type="submission" date="2024-11" db="EMBL/GenBank/DDBJ databases">
        <title>A near-complete genome assembly of Cinchona calisaya.</title>
        <authorList>
            <person name="Lian D.C."/>
            <person name="Zhao X.W."/>
            <person name="Wei L."/>
        </authorList>
    </citation>
    <scope>NUCLEOTIDE SEQUENCE [LARGE SCALE GENOMIC DNA]</scope>
    <source>
        <tissue evidence="2">Nenye</tissue>
    </source>
</reference>
<evidence type="ECO:0000313" key="3">
    <source>
        <dbReference type="Proteomes" id="UP001630127"/>
    </source>
</evidence>
<feature type="compositionally biased region" description="Basic and acidic residues" evidence="1">
    <location>
        <begin position="89"/>
        <end position="98"/>
    </location>
</feature>
<name>A0ABD2Y8L8_9GENT</name>
<accession>A0ABD2Y8L8</accession>
<dbReference type="Proteomes" id="UP001630127">
    <property type="component" value="Unassembled WGS sequence"/>
</dbReference>
<proteinExistence type="predicted"/>
<feature type="region of interest" description="Disordered" evidence="1">
    <location>
        <begin position="89"/>
        <end position="119"/>
    </location>
</feature>